<dbReference type="OrthoDB" id="2624269at2759"/>
<evidence type="ECO:0000313" key="2">
    <source>
        <dbReference type="EMBL" id="KDR82891.1"/>
    </source>
</evidence>
<sequence>MGAVGAPNAPEPPPIPGAQFHPQSYYPQLDHNGQVVGWVPTSFHQNSSGPIRPIGNPYSHLSRYPLYQPQPSQSAHFSNLYPPPYPPIYQSGSAVPFTLPYTAMPTPNSNPYPIYPLNLTYHQPYSWAFPHPLPVVAPVAPQGSTWPNSSNAARGQPAQNLFSAINSGNSGQTTQDSLANQAQTGHQPILAENQTHRNPIASMPPQMGSAATLQTTVEIPTPSATWVGWPDGDFSQLFTWAEYLQFEKLAVHWACAPLGGDKIGNDDAEVWEQGKTTSRRCNGVIKCNNALCMIIVRPQTRRAGIHLR</sequence>
<dbReference type="AlphaFoldDB" id="A0A067TIB9"/>
<dbReference type="HOGENOM" id="CLU_903280_0_0_1"/>
<dbReference type="EMBL" id="KL142369">
    <property type="protein sequence ID" value="KDR82891.1"/>
    <property type="molecule type" value="Genomic_DNA"/>
</dbReference>
<accession>A0A067TIB9</accession>
<feature type="region of interest" description="Disordered" evidence="1">
    <location>
        <begin position="1"/>
        <end position="26"/>
    </location>
</feature>
<organism evidence="2 3">
    <name type="scientific">Galerina marginata (strain CBS 339.88)</name>
    <dbReference type="NCBI Taxonomy" id="685588"/>
    <lineage>
        <taxon>Eukaryota</taxon>
        <taxon>Fungi</taxon>
        <taxon>Dikarya</taxon>
        <taxon>Basidiomycota</taxon>
        <taxon>Agaricomycotina</taxon>
        <taxon>Agaricomycetes</taxon>
        <taxon>Agaricomycetidae</taxon>
        <taxon>Agaricales</taxon>
        <taxon>Agaricineae</taxon>
        <taxon>Strophariaceae</taxon>
        <taxon>Galerina</taxon>
    </lineage>
</organism>
<dbReference type="STRING" id="685588.A0A067TIB9"/>
<gene>
    <name evidence="2" type="ORF">GALMADRAFT_275949</name>
</gene>
<evidence type="ECO:0000256" key="1">
    <source>
        <dbReference type="SAM" id="MobiDB-lite"/>
    </source>
</evidence>
<keyword evidence="3" id="KW-1185">Reference proteome</keyword>
<protein>
    <submittedName>
        <fullName evidence="2">Uncharacterized protein</fullName>
    </submittedName>
</protein>
<dbReference type="Proteomes" id="UP000027222">
    <property type="component" value="Unassembled WGS sequence"/>
</dbReference>
<evidence type="ECO:0000313" key="3">
    <source>
        <dbReference type="Proteomes" id="UP000027222"/>
    </source>
</evidence>
<name>A0A067TIB9_GALM3</name>
<proteinExistence type="predicted"/>
<reference evidence="3" key="1">
    <citation type="journal article" date="2014" name="Proc. Natl. Acad. Sci. U.S.A.">
        <title>Extensive sampling of basidiomycete genomes demonstrates inadequacy of the white-rot/brown-rot paradigm for wood decay fungi.</title>
        <authorList>
            <person name="Riley R."/>
            <person name="Salamov A.A."/>
            <person name="Brown D.W."/>
            <person name="Nagy L.G."/>
            <person name="Floudas D."/>
            <person name="Held B.W."/>
            <person name="Levasseur A."/>
            <person name="Lombard V."/>
            <person name="Morin E."/>
            <person name="Otillar R."/>
            <person name="Lindquist E.A."/>
            <person name="Sun H."/>
            <person name="LaButti K.M."/>
            <person name="Schmutz J."/>
            <person name="Jabbour D."/>
            <person name="Luo H."/>
            <person name="Baker S.E."/>
            <person name="Pisabarro A.G."/>
            <person name="Walton J.D."/>
            <person name="Blanchette R.A."/>
            <person name="Henrissat B."/>
            <person name="Martin F."/>
            <person name="Cullen D."/>
            <person name="Hibbett D.S."/>
            <person name="Grigoriev I.V."/>
        </authorList>
    </citation>
    <scope>NUCLEOTIDE SEQUENCE [LARGE SCALE GENOMIC DNA]</scope>
    <source>
        <strain evidence="3">CBS 339.88</strain>
    </source>
</reference>